<sequence length="752" mass="86401">MSEEYLQEEDIVYRVFNEIQGYPRKVAQFSEILADVYCHNAEEFVKQFSNCMYTVIGHKGTGKEMENLLSFVATVVSRCIGNQQVPNLSPLIIEDLLTFTKTKDRYVRQRCLKIVNMILVKSKVLDLDERLLKKLKQVYIERSRDKIIAVRSAAALGLCSLQNSQTPDTEVLTTLSKNFDFEPTAQIRGIYAEHIFVHPITMECIGHRLRDEDISVRLNLLQNLEKHSIIQQFSIQLRQSVIHCLQDRNEVIVQATENIILNNWAKHNSLFALLSLIDVESDELVGELLLNSVFLHESIDRLVDLNGSDSLSLETFYVYSLVRFLFEQKRESEIDRIIPDIPSFCEKIKQSLLRSNADESSQFQYLDISDDMCRSHILNLIRFLFSLSAENRTDLIINFENVHILLQSLLNRNLSSFVRLGGGNRARFARPADASRSLHHSKHFQTHLLQRVSSASPQFVLRTGHQTESPVHRFHSSLRSRERIGSSRHYESRFSLILSFTTQEISLQYASLLLCMVLEEDEMPEVQCVAMNGLTDILITHGELRLSESQESGLGISIEEFVQGLNLYIFHSNEALQNVACECYCKLFIFDKIRSILCLSNLLLLFLLPFFFIIFRLFDSATHRFKLHQILSVFFPSFCSPEIDRNCLFLEEAVVFTLKGIAEAGIPDRYSMISKIGQFFILLMTMDLRQSEKRHFIASSDEEPNDASNGEEAKGGSEKERSKEYHRCVMVLVEKIVELCDSKYGFIFGGVV</sequence>
<dbReference type="GO" id="GO:0007076">
    <property type="term" value="P:mitotic chromosome condensation"/>
    <property type="evidence" value="ECO:0007669"/>
    <property type="project" value="InterPro"/>
</dbReference>
<evidence type="ECO:0000256" key="9">
    <source>
        <dbReference type="SAM" id="Phobius"/>
    </source>
</evidence>
<dbReference type="RefSeq" id="XP_012894446.1">
    <property type="nucleotide sequence ID" value="XM_013038992.1"/>
</dbReference>
<keyword evidence="9" id="KW-0812">Transmembrane</keyword>
<dbReference type="SUPFAM" id="SSF48371">
    <property type="entry name" value="ARM repeat"/>
    <property type="match status" value="1"/>
</dbReference>
<dbReference type="InterPro" id="IPR011989">
    <property type="entry name" value="ARM-like"/>
</dbReference>
<evidence type="ECO:0000256" key="8">
    <source>
        <dbReference type="SAM" id="MobiDB-lite"/>
    </source>
</evidence>
<keyword evidence="7" id="KW-0131">Cell cycle</keyword>
<keyword evidence="9" id="KW-0472">Membrane</keyword>
<protein>
    <recommendedName>
        <fullName evidence="10">Nuclear condensin complex subunit 3 C-terminal domain-containing protein</fullName>
    </recommendedName>
</protein>
<dbReference type="GO" id="GO:0000796">
    <property type="term" value="C:condensin complex"/>
    <property type="evidence" value="ECO:0007669"/>
    <property type="project" value="InterPro"/>
</dbReference>
<feature type="transmembrane region" description="Helical" evidence="9">
    <location>
        <begin position="593"/>
        <end position="618"/>
    </location>
</feature>
<keyword evidence="5" id="KW-0498">Mitosis</keyword>
<dbReference type="OrthoDB" id="27187at2759"/>
<keyword evidence="12" id="KW-1185">Reference proteome</keyword>
<reference evidence="11" key="1">
    <citation type="submission" date="2010-02" db="EMBL/GenBank/DDBJ databases">
        <title>Sequencing and annotation of the Blastocystis hominis genome.</title>
        <authorList>
            <person name="Wincker P."/>
        </authorList>
    </citation>
    <scope>NUCLEOTIDE SEQUENCE</scope>
    <source>
        <strain evidence="11">Singapore isolate B</strain>
    </source>
</reference>
<dbReference type="InterPro" id="IPR025977">
    <property type="entry name" value="Cnd3_C"/>
</dbReference>
<evidence type="ECO:0000256" key="6">
    <source>
        <dbReference type="ARBA" id="ARBA00023067"/>
    </source>
</evidence>
<dbReference type="Gene3D" id="1.25.10.10">
    <property type="entry name" value="Leucine-rich Repeat Variant"/>
    <property type="match status" value="1"/>
</dbReference>
<dbReference type="AlphaFoldDB" id="D8LXU3"/>
<evidence type="ECO:0000256" key="7">
    <source>
        <dbReference type="ARBA" id="ARBA00023306"/>
    </source>
</evidence>
<evidence type="ECO:0000256" key="1">
    <source>
        <dbReference type="ARBA" id="ARBA00004286"/>
    </source>
</evidence>
<dbReference type="GeneID" id="24922235"/>
<dbReference type="Pfam" id="PF12719">
    <property type="entry name" value="Cnd3"/>
    <property type="match status" value="1"/>
</dbReference>
<keyword evidence="9" id="KW-1133">Transmembrane helix</keyword>
<dbReference type="EMBL" id="FN668639">
    <property type="protein sequence ID" value="CBK20398.2"/>
    <property type="molecule type" value="Genomic_DNA"/>
</dbReference>
<feature type="domain" description="Nuclear condensin complex subunit 3 C-terminal" evidence="10">
    <location>
        <begin position="501"/>
        <end position="692"/>
    </location>
</feature>
<comment type="subcellular location">
    <subcellularLocation>
        <location evidence="1">Chromosome</location>
    </subcellularLocation>
</comment>
<evidence type="ECO:0000256" key="5">
    <source>
        <dbReference type="ARBA" id="ARBA00022776"/>
    </source>
</evidence>
<evidence type="ECO:0000313" key="11">
    <source>
        <dbReference type="EMBL" id="CBK20398.2"/>
    </source>
</evidence>
<evidence type="ECO:0000256" key="3">
    <source>
        <dbReference type="ARBA" id="ARBA00022454"/>
    </source>
</evidence>
<keyword evidence="3" id="KW-0158">Chromosome</keyword>
<keyword evidence="4" id="KW-0132">Cell division</keyword>
<keyword evidence="6" id="KW-0226">DNA condensation</keyword>
<proteinExistence type="inferred from homology"/>
<dbReference type="InterPro" id="IPR016024">
    <property type="entry name" value="ARM-type_fold"/>
</dbReference>
<evidence type="ECO:0000256" key="2">
    <source>
        <dbReference type="ARBA" id="ARBA00006533"/>
    </source>
</evidence>
<dbReference type="InParanoid" id="D8LXU3"/>
<dbReference type="InterPro" id="IPR027165">
    <property type="entry name" value="CND3"/>
</dbReference>
<dbReference type="GO" id="GO:0000793">
    <property type="term" value="C:condensed chromosome"/>
    <property type="evidence" value="ECO:0007669"/>
    <property type="project" value="TreeGrafter"/>
</dbReference>
<feature type="region of interest" description="Disordered" evidence="8">
    <location>
        <begin position="699"/>
        <end position="719"/>
    </location>
</feature>
<comment type="similarity">
    <text evidence="2">Belongs to the CND3 (condensin subunit 3) family.</text>
</comment>
<evidence type="ECO:0000256" key="4">
    <source>
        <dbReference type="ARBA" id="ARBA00022618"/>
    </source>
</evidence>
<dbReference type="GO" id="GO:0051301">
    <property type="term" value="P:cell division"/>
    <property type="evidence" value="ECO:0007669"/>
    <property type="project" value="UniProtKB-KW"/>
</dbReference>
<accession>D8LXU3</accession>
<organism evidence="11">
    <name type="scientific">Blastocystis hominis</name>
    <dbReference type="NCBI Taxonomy" id="12968"/>
    <lineage>
        <taxon>Eukaryota</taxon>
        <taxon>Sar</taxon>
        <taxon>Stramenopiles</taxon>
        <taxon>Bigyra</taxon>
        <taxon>Opalozoa</taxon>
        <taxon>Opalinata</taxon>
        <taxon>Blastocystidae</taxon>
        <taxon>Blastocystis</taxon>
    </lineage>
</organism>
<dbReference type="PANTHER" id="PTHR14418">
    <property type="entry name" value="CONDENSIN COMPLEX SUBUNIT 3-RELATED"/>
    <property type="match status" value="1"/>
</dbReference>
<evidence type="ECO:0000313" key="12">
    <source>
        <dbReference type="Proteomes" id="UP000008312"/>
    </source>
</evidence>
<dbReference type="Proteomes" id="UP000008312">
    <property type="component" value="Unassembled WGS sequence"/>
</dbReference>
<evidence type="ECO:0000259" key="10">
    <source>
        <dbReference type="Pfam" id="PF12719"/>
    </source>
</evidence>
<name>D8LXU3_BLAHO</name>
<gene>
    <name evidence="11" type="ORF">GSBLH_T00006110001</name>
</gene>
<dbReference type="PANTHER" id="PTHR14418:SF5">
    <property type="entry name" value="CONDENSIN COMPLEX SUBUNIT 3"/>
    <property type="match status" value="1"/>
</dbReference>